<keyword evidence="3" id="KW-0472">Membrane</keyword>
<accession>A0A3S9V474</accession>
<keyword evidence="3" id="KW-0812">Transmembrane</keyword>
<keyword evidence="3" id="KW-1133">Transmembrane helix</keyword>
<dbReference type="InterPro" id="IPR029058">
    <property type="entry name" value="AB_hydrolase_fold"/>
</dbReference>
<dbReference type="Proteomes" id="UP000270678">
    <property type="component" value="Chromosome"/>
</dbReference>
<dbReference type="Gene3D" id="3.40.50.1820">
    <property type="entry name" value="alpha/beta hydrolase"/>
    <property type="match status" value="1"/>
</dbReference>
<proteinExistence type="inferred from homology"/>
<dbReference type="AlphaFoldDB" id="A0A3S9V474"/>
<dbReference type="RefSeq" id="WP_127002833.1">
    <property type="nucleotide sequence ID" value="NZ_CP034346.1"/>
</dbReference>
<feature type="transmembrane region" description="Helical" evidence="3">
    <location>
        <begin position="7"/>
        <end position="28"/>
    </location>
</feature>
<dbReference type="GO" id="GO:0016020">
    <property type="term" value="C:membrane"/>
    <property type="evidence" value="ECO:0007669"/>
    <property type="project" value="TreeGrafter"/>
</dbReference>
<dbReference type="OrthoDB" id="53505at2"/>
<gene>
    <name evidence="5" type="ORF">EI981_24900</name>
</gene>
<organism evidence="5 6">
    <name type="scientific">Paenibacillus lutimineralis</name>
    <dbReference type="NCBI Taxonomy" id="2707005"/>
    <lineage>
        <taxon>Bacteria</taxon>
        <taxon>Bacillati</taxon>
        <taxon>Bacillota</taxon>
        <taxon>Bacilli</taxon>
        <taxon>Bacillales</taxon>
        <taxon>Paenibacillaceae</taxon>
        <taxon>Paenibacillus</taxon>
    </lineage>
</organism>
<dbReference type="PANTHER" id="PTHR43798">
    <property type="entry name" value="MONOACYLGLYCEROL LIPASE"/>
    <property type="match status" value="1"/>
</dbReference>
<dbReference type="SUPFAM" id="SSF53474">
    <property type="entry name" value="alpha/beta-Hydrolases"/>
    <property type="match status" value="1"/>
</dbReference>
<evidence type="ECO:0000256" key="2">
    <source>
        <dbReference type="ARBA" id="ARBA00022801"/>
    </source>
</evidence>
<dbReference type="GO" id="GO:0006508">
    <property type="term" value="P:proteolysis"/>
    <property type="evidence" value="ECO:0007669"/>
    <property type="project" value="InterPro"/>
</dbReference>
<dbReference type="PRINTS" id="PR00793">
    <property type="entry name" value="PROAMNOPTASE"/>
</dbReference>
<evidence type="ECO:0000256" key="1">
    <source>
        <dbReference type="ARBA" id="ARBA00010088"/>
    </source>
</evidence>
<dbReference type="PANTHER" id="PTHR43798:SF33">
    <property type="entry name" value="HYDROLASE, PUTATIVE (AFU_ORTHOLOGUE AFUA_2G14860)-RELATED"/>
    <property type="match status" value="1"/>
</dbReference>
<evidence type="ECO:0000313" key="6">
    <source>
        <dbReference type="Proteomes" id="UP000270678"/>
    </source>
</evidence>
<evidence type="ECO:0000313" key="5">
    <source>
        <dbReference type="EMBL" id="AZS17349.1"/>
    </source>
</evidence>
<keyword evidence="2 5" id="KW-0378">Hydrolase</keyword>
<reference evidence="6" key="1">
    <citation type="submission" date="2018-12" db="EMBL/GenBank/DDBJ databases">
        <title>Complete genome sequence of Paenibacillus sp. MBLB1234.</title>
        <authorList>
            <person name="Nam Y.-D."/>
            <person name="Kang J."/>
            <person name="Chung W.-H."/>
            <person name="Park Y.S."/>
        </authorList>
    </citation>
    <scope>NUCLEOTIDE SEQUENCE [LARGE SCALE GENOMIC DNA]</scope>
    <source>
        <strain evidence="6">MBLB1234</strain>
    </source>
</reference>
<dbReference type="InterPro" id="IPR000073">
    <property type="entry name" value="AB_hydrolase_1"/>
</dbReference>
<protein>
    <submittedName>
        <fullName evidence="5">Alpha/beta hydrolase</fullName>
    </submittedName>
</protein>
<dbReference type="InterPro" id="IPR050266">
    <property type="entry name" value="AB_hydrolase_sf"/>
</dbReference>
<evidence type="ECO:0000259" key="4">
    <source>
        <dbReference type="Pfam" id="PF00561"/>
    </source>
</evidence>
<feature type="domain" description="AB hydrolase-1" evidence="4">
    <location>
        <begin position="63"/>
        <end position="195"/>
    </location>
</feature>
<comment type="similarity">
    <text evidence="1">Belongs to the peptidase S33 family.</text>
</comment>
<sequence>MRNLKRLIKYVGVFIIIILVIALFRPTWTSNIKGDNSISVLEQVKINGTKQQIMIRGRDQNNPVIIYVHGGPSVSEIPYAKYEDLLEKDFTVVNYDQRGSGKSYHFNEDYSNLTADVLVDDLLELTDYISKRFGKEKVILIGHSYGTYLGTMAAYKAPEKYEAYIGVGQMSNMQESEIDNLNNTISEAKKAGNTEDVKYLERIAEKIHAGEAVTPRGYVYKYGGATRLINMSDGDILLSREYNLLDSIRYTYGVANSQERLVKETLDKPLPKIVTKLELPFYFVMGKYDAMTSSNAAKKYFDKIEADQKGFISFEESAHYPNFEEKEKFYEWMCDTFVLNATILH</sequence>
<evidence type="ECO:0000256" key="3">
    <source>
        <dbReference type="SAM" id="Phobius"/>
    </source>
</evidence>
<dbReference type="EMBL" id="CP034346">
    <property type="protein sequence ID" value="AZS17349.1"/>
    <property type="molecule type" value="Genomic_DNA"/>
</dbReference>
<dbReference type="Pfam" id="PF00561">
    <property type="entry name" value="Abhydrolase_1"/>
    <property type="match status" value="1"/>
</dbReference>
<dbReference type="KEGG" id="plut:EI981_24900"/>
<keyword evidence="6" id="KW-1185">Reference proteome</keyword>
<dbReference type="GO" id="GO:0004177">
    <property type="term" value="F:aminopeptidase activity"/>
    <property type="evidence" value="ECO:0007669"/>
    <property type="project" value="UniProtKB-EC"/>
</dbReference>
<dbReference type="InterPro" id="IPR002410">
    <property type="entry name" value="Peptidase_S33"/>
</dbReference>
<name>A0A3S9V474_9BACL</name>